<name>A0ABV0Z113_9TELE</name>
<feature type="region of interest" description="Disordered" evidence="1">
    <location>
        <begin position="1"/>
        <end position="57"/>
    </location>
</feature>
<dbReference type="EMBL" id="JAHRIP010048251">
    <property type="protein sequence ID" value="MEQ2299587.1"/>
    <property type="molecule type" value="Genomic_DNA"/>
</dbReference>
<accession>A0ABV0Z113</accession>
<protein>
    <submittedName>
        <fullName evidence="2">Uncharacterized protein</fullName>
    </submittedName>
</protein>
<organism evidence="2 3">
    <name type="scientific">Ameca splendens</name>
    <dbReference type="NCBI Taxonomy" id="208324"/>
    <lineage>
        <taxon>Eukaryota</taxon>
        <taxon>Metazoa</taxon>
        <taxon>Chordata</taxon>
        <taxon>Craniata</taxon>
        <taxon>Vertebrata</taxon>
        <taxon>Euteleostomi</taxon>
        <taxon>Actinopterygii</taxon>
        <taxon>Neopterygii</taxon>
        <taxon>Teleostei</taxon>
        <taxon>Neoteleostei</taxon>
        <taxon>Acanthomorphata</taxon>
        <taxon>Ovalentaria</taxon>
        <taxon>Atherinomorphae</taxon>
        <taxon>Cyprinodontiformes</taxon>
        <taxon>Goodeidae</taxon>
        <taxon>Ameca</taxon>
    </lineage>
</organism>
<keyword evidence="3" id="KW-1185">Reference proteome</keyword>
<evidence type="ECO:0000313" key="2">
    <source>
        <dbReference type="EMBL" id="MEQ2299587.1"/>
    </source>
</evidence>
<sequence length="120" mass="13429">MTHVTKQSGENTEQVWGDRKQRTRAVGSNAGRLTGERELHPGFLPGTDGTQRGWKPKAGVCEENHRDAAALMWLSGENSPLATDSPSKWRQFYRPSREWFANESVPSFFTCMPPSCSCDV</sequence>
<feature type="compositionally biased region" description="Polar residues" evidence="1">
    <location>
        <begin position="1"/>
        <end position="14"/>
    </location>
</feature>
<reference evidence="2 3" key="1">
    <citation type="submission" date="2021-06" db="EMBL/GenBank/DDBJ databases">
        <authorList>
            <person name="Palmer J.M."/>
        </authorList>
    </citation>
    <scope>NUCLEOTIDE SEQUENCE [LARGE SCALE GENOMIC DNA]</scope>
    <source>
        <strain evidence="2 3">AS_MEX2019</strain>
        <tissue evidence="2">Muscle</tissue>
    </source>
</reference>
<gene>
    <name evidence="2" type="ORF">AMECASPLE_016721</name>
</gene>
<proteinExistence type="predicted"/>
<evidence type="ECO:0000256" key="1">
    <source>
        <dbReference type="SAM" id="MobiDB-lite"/>
    </source>
</evidence>
<evidence type="ECO:0000313" key="3">
    <source>
        <dbReference type="Proteomes" id="UP001469553"/>
    </source>
</evidence>
<comment type="caution">
    <text evidence="2">The sequence shown here is derived from an EMBL/GenBank/DDBJ whole genome shotgun (WGS) entry which is preliminary data.</text>
</comment>
<dbReference type="Proteomes" id="UP001469553">
    <property type="component" value="Unassembled WGS sequence"/>
</dbReference>